<dbReference type="Gene3D" id="3.90.470.10">
    <property type="entry name" value="Ribosomal protein L22/L17"/>
    <property type="match status" value="1"/>
</dbReference>
<dbReference type="PANTHER" id="PTHR13501">
    <property type="entry name" value="CHLOROPLAST 50S RIBOSOMAL PROTEIN L22-RELATED"/>
    <property type="match status" value="1"/>
</dbReference>
<evidence type="ECO:0000256" key="5">
    <source>
        <dbReference type="ARBA" id="ARBA00023274"/>
    </source>
</evidence>
<keyword evidence="5 7" id="KW-0687">Ribonucleoprotein</keyword>
<proteinExistence type="inferred from homology"/>
<dbReference type="GO" id="GO:0022625">
    <property type="term" value="C:cytosolic large ribosomal subunit"/>
    <property type="evidence" value="ECO:0007669"/>
    <property type="project" value="TreeGrafter"/>
</dbReference>
<keyword evidence="3 7" id="KW-0694">RNA-binding</keyword>
<dbReference type="PROSITE" id="PS00464">
    <property type="entry name" value="RIBOSOMAL_L22"/>
    <property type="match status" value="1"/>
</dbReference>
<dbReference type="EMBL" id="LCAW01000007">
    <property type="protein sequence ID" value="KKR99356.1"/>
    <property type="molecule type" value="Genomic_DNA"/>
</dbReference>
<evidence type="ECO:0000256" key="9">
    <source>
        <dbReference type="RuleBase" id="RU004006"/>
    </source>
</evidence>
<dbReference type="InterPro" id="IPR005727">
    <property type="entry name" value="Ribosomal_uL22_bac/chlpt-type"/>
</dbReference>
<evidence type="ECO:0000256" key="4">
    <source>
        <dbReference type="ARBA" id="ARBA00022980"/>
    </source>
</evidence>
<comment type="function">
    <text evidence="7 10">This protein binds specifically to 23S rRNA; its binding is stimulated by other ribosomal proteins, e.g., L4, L17, and L20. It is important during the early stages of 50S assembly. It makes multiple contacts with different domains of the 23S rRNA in the assembled 50S subunit and ribosome.</text>
</comment>
<dbReference type="AlphaFoldDB" id="A0A0G0VIB5"/>
<dbReference type="InterPro" id="IPR047867">
    <property type="entry name" value="Ribosomal_uL22_bac/org-type"/>
</dbReference>
<dbReference type="GO" id="GO:0003735">
    <property type="term" value="F:structural constituent of ribosome"/>
    <property type="evidence" value="ECO:0007669"/>
    <property type="project" value="InterPro"/>
</dbReference>
<organism evidence="11 12">
    <name type="scientific">Candidatus Uhrbacteria bacterium GW2011_GWC1_41_20</name>
    <dbReference type="NCBI Taxonomy" id="1618983"/>
    <lineage>
        <taxon>Bacteria</taxon>
        <taxon>Candidatus Uhriibacteriota</taxon>
    </lineage>
</organism>
<evidence type="ECO:0000256" key="7">
    <source>
        <dbReference type="HAMAP-Rule" id="MF_01331"/>
    </source>
</evidence>
<name>A0A0G0VIB5_9BACT</name>
<comment type="function">
    <text evidence="7">The globular domain of the protein is located near the polypeptide exit tunnel on the outside of the subunit, while an extended beta-hairpin is found that lines the wall of the exit tunnel in the center of the 70S ribosome.</text>
</comment>
<gene>
    <name evidence="7" type="primary">rplV</name>
    <name evidence="11" type="ORF">UU50_C0007G0044</name>
</gene>
<evidence type="ECO:0000256" key="2">
    <source>
        <dbReference type="ARBA" id="ARBA00022730"/>
    </source>
</evidence>
<dbReference type="PANTHER" id="PTHR13501:SF8">
    <property type="entry name" value="LARGE RIBOSOMAL SUBUNIT PROTEIN UL22M"/>
    <property type="match status" value="1"/>
</dbReference>
<evidence type="ECO:0000313" key="11">
    <source>
        <dbReference type="EMBL" id="KKR99356.1"/>
    </source>
</evidence>
<dbReference type="SUPFAM" id="SSF54843">
    <property type="entry name" value="Ribosomal protein L22"/>
    <property type="match status" value="1"/>
</dbReference>
<dbReference type="GO" id="GO:0019843">
    <property type="term" value="F:rRNA binding"/>
    <property type="evidence" value="ECO:0007669"/>
    <property type="project" value="UniProtKB-UniRule"/>
</dbReference>
<keyword evidence="2 7" id="KW-0699">rRNA-binding</keyword>
<sequence>MEANAIAKFIHMSPRKVRLVASLVRDLSIVEARKQLAFSKKAAAKPVLKVVNSAVANAGENVDLENTYVIEIFVDEGPTIKRHMPRAHGRSAAIRKRTSHISVKIGDKEEKIVTQEK</sequence>
<dbReference type="HAMAP" id="MF_01331_B">
    <property type="entry name" value="Ribosomal_uL22_B"/>
    <property type="match status" value="1"/>
</dbReference>
<dbReference type="CDD" id="cd00336">
    <property type="entry name" value="Ribosomal_L22"/>
    <property type="match status" value="1"/>
</dbReference>
<reference evidence="11 12" key="1">
    <citation type="journal article" date="2015" name="Nature">
        <title>rRNA introns, odd ribosomes, and small enigmatic genomes across a large radiation of phyla.</title>
        <authorList>
            <person name="Brown C.T."/>
            <person name="Hug L.A."/>
            <person name="Thomas B.C."/>
            <person name="Sharon I."/>
            <person name="Castelle C.J."/>
            <person name="Singh A."/>
            <person name="Wilkins M.J."/>
            <person name="Williams K.H."/>
            <person name="Banfield J.F."/>
        </authorList>
    </citation>
    <scope>NUCLEOTIDE SEQUENCE [LARGE SCALE GENOMIC DNA]</scope>
</reference>
<comment type="caution">
    <text evidence="11">The sequence shown here is derived from an EMBL/GenBank/DDBJ whole genome shotgun (WGS) entry which is preliminary data.</text>
</comment>
<evidence type="ECO:0000256" key="8">
    <source>
        <dbReference type="RuleBase" id="RU004005"/>
    </source>
</evidence>
<comment type="similarity">
    <text evidence="1 7 8">Belongs to the universal ribosomal protein uL22 family.</text>
</comment>
<evidence type="ECO:0000256" key="6">
    <source>
        <dbReference type="ARBA" id="ARBA00035207"/>
    </source>
</evidence>
<evidence type="ECO:0000256" key="1">
    <source>
        <dbReference type="ARBA" id="ARBA00009451"/>
    </source>
</evidence>
<protein>
    <recommendedName>
        <fullName evidence="6 7">Large ribosomal subunit protein uL22</fullName>
    </recommendedName>
</protein>
<dbReference type="Pfam" id="PF00237">
    <property type="entry name" value="Ribosomal_L22"/>
    <property type="match status" value="1"/>
</dbReference>
<dbReference type="NCBIfam" id="TIGR01044">
    <property type="entry name" value="rplV_bact"/>
    <property type="match status" value="1"/>
</dbReference>
<evidence type="ECO:0000313" key="12">
    <source>
        <dbReference type="Proteomes" id="UP000033930"/>
    </source>
</evidence>
<dbReference type="InterPro" id="IPR018260">
    <property type="entry name" value="Ribosomal_uL22_CS"/>
</dbReference>
<keyword evidence="4 7" id="KW-0689">Ribosomal protein</keyword>
<dbReference type="GO" id="GO:0006412">
    <property type="term" value="P:translation"/>
    <property type="evidence" value="ECO:0007669"/>
    <property type="project" value="UniProtKB-UniRule"/>
</dbReference>
<evidence type="ECO:0000256" key="3">
    <source>
        <dbReference type="ARBA" id="ARBA00022884"/>
    </source>
</evidence>
<dbReference type="Proteomes" id="UP000033930">
    <property type="component" value="Unassembled WGS sequence"/>
</dbReference>
<comment type="subunit">
    <text evidence="7 9">Part of the 50S ribosomal subunit.</text>
</comment>
<dbReference type="PATRIC" id="fig|1618983.3.peg.389"/>
<dbReference type="InterPro" id="IPR036394">
    <property type="entry name" value="Ribosomal_uL22_sf"/>
</dbReference>
<evidence type="ECO:0000256" key="10">
    <source>
        <dbReference type="RuleBase" id="RU004008"/>
    </source>
</evidence>
<accession>A0A0G0VIB5</accession>
<dbReference type="InterPro" id="IPR001063">
    <property type="entry name" value="Ribosomal_uL22"/>
</dbReference>